<dbReference type="PANTHER" id="PTHR33164">
    <property type="entry name" value="TRANSCRIPTIONAL REGULATOR, MARR FAMILY"/>
    <property type="match status" value="1"/>
</dbReference>
<keyword evidence="3" id="KW-1185">Reference proteome</keyword>
<dbReference type="EMBL" id="PVTT01000001">
    <property type="protein sequence ID" value="PRY95715.1"/>
    <property type="molecule type" value="Genomic_DNA"/>
</dbReference>
<sequence length="153" mass="16568">MTGSGDGAEGPARAAPELAETVSFRLLAAANHLARPFREELGRAAGVTLTQWRCLLALAIAPDLSGRDVAERLGLEPMTASRTLRALEVRALIGRRADPANRKRDRWRLTRAGWGIVDRIAPAALARDDALFGHVDADDRIALDRILGRIGLM</sequence>
<gene>
    <name evidence="2" type="ORF">BCF33_1340</name>
</gene>
<dbReference type="GO" id="GO:0006950">
    <property type="term" value="P:response to stress"/>
    <property type="evidence" value="ECO:0007669"/>
    <property type="project" value="TreeGrafter"/>
</dbReference>
<proteinExistence type="predicted"/>
<accession>A0A2T0X9W3</accession>
<dbReference type="GO" id="GO:0003700">
    <property type="term" value="F:DNA-binding transcription factor activity"/>
    <property type="evidence" value="ECO:0007669"/>
    <property type="project" value="InterPro"/>
</dbReference>
<dbReference type="OrthoDB" id="9806864at2"/>
<dbReference type="Pfam" id="PF12802">
    <property type="entry name" value="MarR_2"/>
    <property type="match status" value="1"/>
</dbReference>
<dbReference type="SMART" id="SM00347">
    <property type="entry name" value="HTH_MARR"/>
    <property type="match status" value="1"/>
</dbReference>
<protein>
    <submittedName>
        <fullName evidence="2">DNA-binding MarR family transcriptional regulator</fullName>
    </submittedName>
</protein>
<name>A0A2T0X9W3_9RHOB</name>
<evidence type="ECO:0000313" key="2">
    <source>
        <dbReference type="EMBL" id="PRY95715.1"/>
    </source>
</evidence>
<keyword evidence="2" id="KW-0238">DNA-binding</keyword>
<reference evidence="2 3" key="1">
    <citation type="submission" date="2018-03" db="EMBL/GenBank/DDBJ databases">
        <title>Genomic Encyclopedia of Archaeal and Bacterial Type Strains, Phase II (KMG-II): from individual species to whole genera.</title>
        <authorList>
            <person name="Goeker M."/>
        </authorList>
    </citation>
    <scope>NUCLEOTIDE SEQUENCE [LARGE SCALE GENOMIC DNA]</scope>
    <source>
        <strain evidence="2 3">DSM 29318</strain>
    </source>
</reference>
<comment type="caution">
    <text evidence="2">The sequence shown here is derived from an EMBL/GenBank/DDBJ whole genome shotgun (WGS) entry which is preliminary data.</text>
</comment>
<dbReference type="SUPFAM" id="SSF46785">
    <property type="entry name" value="Winged helix' DNA-binding domain"/>
    <property type="match status" value="1"/>
</dbReference>
<dbReference type="GO" id="GO:0003677">
    <property type="term" value="F:DNA binding"/>
    <property type="evidence" value="ECO:0007669"/>
    <property type="project" value="UniProtKB-KW"/>
</dbReference>
<dbReference type="Proteomes" id="UP000238801">
    <property type="component" value="Unassembled WGS sequence"/>
</dbReference>
<dbReference type="InterPro" id="IPR039422">
    <property type="entry name" value="MarR/SlyA-like"/>
</dbReference>
<evidence type="ECO:0000313" key="3">
    <source>
        <dbReference type="Proteomes" id="UP000238801"/>
    </source>
</evidence>
<dbReference type="Gene3D" id="1.10.10.10">
    <property type="entry name" value="Winged helix-like DNA-binding domain superfamily/Winged helix DNA-binding domain"/>
    <property type="match status" value="1"/>
</dbReference>
<dbReference type="InterPro" id="IPR036388">
    <property type="entry name" value="WH-like_DNA-bd_sf"/>
</dbReference>
<evidence type="ECO:0000259" key="1">
    <source>
        <dbReference type="PROSITE" id="PS50995"/>
    </source>
</evidence>
<dbReference type="PANTHER" id="PTHR33164:SF43">
    <property type="entry name" value="HTH-TYPE TRANSCRIPTIONAL REPRESSOR YETL"/>
    <property type="match status" value="1"/>
</dbReference>
<dbReference type="InterPro" id="IPR000835">
    <property type="entry name" value="HTH_MarR-typ"/>
</dbReference>
<organism evidence="2 3">
    <name type="scientific">Hasllibacter halocynthiae</name>
    <dbReference type="NCBI Taxonomy" id="595589"/>
    <lineage>
        <taxon>Bacteria</taxon>
        <taxon>Pseudomonadati</taxon>
        <taxon>Pseudomonadota</taxon>
        <taxon>Alphaproteobacteria</taxon>
        <taxon>Rhodobacterales</taxon>
        <taxon>Roseobacteraceae</taxon>
        <taxon>Hasllibacter</taxon>
    </lineage>
</organism>
<feature type="domain" description="HTH marR-type" evidence="1">
    <location>
        <begin position="19"/>
        <end position="152"/>
    </location>
</feature>
<dbReference type="RefSeq" id="WP_158259361.1">
    <property type="nucleotide sequence ID" value="NZ_PVTT01000001.1"/>
</dbReference>
<dbReference type="AlphaFoldDB" id="A0A2T0X9W3"/>
<dbReference type="PROSITE" id="PS50995">
    <property type="entry name" value="HTH_MARR_2"/>
    <property type="match status" value="1"/>
</dbReference>
<dbReference type="InterPro" id="IPR036390">
    <property type="entry name" value="WH_DNA-bd_sf"/>
</dbReference>